<dbReference type="RefSeq" id="WP_179788574.1">
    <property type="nucleotide sequence ID" value="NZ_BAAARR010000025.1"/>
</dbReference>
<sequence length="131" mass="13980">MAAAAEVPPELAISDARDRLADVVNKATYAGSVTYLTRRGRRVAAIVPLARAAADEAKVREAAVAAACRELWSSVQDADQATKERVRQVIDRLIETAEDAADGASVEAAEAEREAGARSVSWESLRDELDS</sequence>
<evidence type="ECO:0000256" key="2">
    <source>
        <dbReference type="SAM" id="MobiDB-lite"/>
    </source>
</evidence>
<organism evidence="3 4">
    <name type="scientific">Actinopolymorpha rutila</name>
    <dbReference type="NCBI Taxonomy" id="446787"/>
    <lineage>
        <taxon>Bacteria</taxon>
        <taxon>Bacillati</taxon>
        <taxon>Actinomycetota</taxon>
        <taxon>Actinomycetes</taxon>
        <taxon>Propionibacteriales</taxon>
        <taxon>Actinopolymorphaceae</taxon>
        <taxon>Actinopolymorpha</taxon>
    </lineage>
</organism>
<evidence type="ECO:0000313" key="3">
    <source>
        <dbReference type="EMBL" id="NYH90897.1"/>
    </source>
</evidence>
<dbReference type="Proteomes" id="UP000579605">
    <property type="component" value="Unassembled WGS sequence"/>
</dbReference>
<comment type="caution">
    <text evidence="3">The sequence shown here is derived from an EMBL/GenBank/DDBJ whole genome shotgun (WGS) entry which is preliminary data.</text>
</comment>
<evidence type="ECO:0000313" key="4">
    <source>
        <dbReference type="Proteomes" id="UP000579605"/>
    </source>
</evidence>
<evidence type="ECO:0000256" key="1">
    <source>
        <dbReference type="ARBA" id="ARBA00009981"/>
    </source>
</evidence>
<accession>A0A852ZCN0</accession>
<dbReference type="InterPro" id="IPR036165">
    <property type="entry name" value="YefM-like_sf"/>
</dbReference>
<dbReference type="NCBIfam" id="TIGR01552">
    <property type="entry name" value="phd_fam"/>
    <property type="match status" value="1"/>
</dbReference>
<feature type="region of interest" description="Disordered" evidence="2">
    <location>
        <begin position="101"/>
        <end position="131"/>
    </location>
</feature>
<protein>
    <submittedName>
        <fullName evidence="3">Prevent-host-death family protein</fullName>
    </submittedName>
</protein>
<name>A0A852ZCN0_9ACTN</name>
<gene>
    <name evidence="3" type="ORF">F4554_003535</name>
</gene>
<dbReference type="AlphaFoldDB" id="A0A852ZCN0"/>
<proteinExistence type="inferred from homology"/>
<reference evidence="3 4" key="1">
    <citation type="submission" date="2020-07" db="EMBL/GenBank/DDBJ databases">
        <title>Sequencing the genomes of 1000 actinobacteria strains.</title>
        <authorList>
            <person name="Klenk H.-P."/>
        </authorList>
    </citation>
    <scope>NUCLEOTIDE SEQUENCE [LARGE SCALE GENOMIC DNA]</scope>
    <source>
        <strain evidence="3 4">DSM 18448</strain>
    </source>
</reference>
<keyword evidence="4" id="KW-1185">Reference proteome</keyword>
<dbReference type="EMBL" id="JACBZH010000001">
    <property type="protein sequence ID" value="NYH90897.1"/>
    <property type="molecule type" value="Genomic_DNA"/>
</dbReference>
<dbReference type="Gene3D" id="3.40.1620.10">
    <property type="entry name" value="YefM-like domain"/>
    <property type="match status" value="1"/>
</dbReference>
<dbReference type="SUPFAM" id="SSF143120">
    <property type="entry name" value="YefM-like"/>
    <property type="match status" value="1"/>
</dbReference>
<comment type="similarity">
    <text evidence="1">Belongs to the phD/YefM antitoxin family.</text>
</comment>